<name>A0A6J6YNI9_9ZZZZ</name>
<reference evidence="4" key="1">
    <citation type="submission" date="2020-05" db="EMBL/GenBank/DDBJ databases">
        <authorList>
            <person name="Chiriac C."/>
            <person name="Salcher M."/>
            <person name="Ghai R."/>
            <person name="Kavagutti S V."/>
        </authorList>
    </citation>
    <scope>NUCLEOTIDE SEQUENCE</scope>
</reference>
<evidence type="ECO:0000313" key="3">
    <source>
        <dbReference type="EMBL" id="CAB4705244.1"/>
    </source>
</evidence>
<dbReference type="EMBL" id="CAFAAO010000020">
    <property type="protein sequence ID" value="CAB4811121.1"/>
    <property type="molecule type" value="Genomic_DNA"/>
</dbReference>
<organism evidence="4">
    <name type="scientific">freshwater metagenome</name>
    <dbReference type="NCBI Taxonomy" id="449393"/>
    <lineage>
        <taxon>unclassified sequences</taxon>
        <taxon>metagenomes</taxon>
        <taxon>ecological metagenomes</taxon>
    </lineage>
</organism>
<sequence>MSFNTYVDESVRDNFLLCGVNIVQSLIPGTRDALRELKPTDRSHIHMYRERRATQIAVADFVSNLPISCWLITVSTATAKEPLARPMALSALSKMGSLRGSRLLTLDDTSARRVDSQILREVARGVNYQFPHYRHMNSRHEPLLWLPDIIAWCYGRGGTWRDSVEPLVTEVIEL</sequence>
<evidence type="ECO:0000313" key="4">
    <source>
        <dbReference type="EMBL" id="CAB4811121.1"/>
    </source>
</evidence>
<evidence type="ECO:0000313" key="2">
    <source>
        <dbReference type="EMBL" id="CAB4345182.1"/>
    </source>
</evidence>
<accession>A0A6J6YNI9</accession>
<dbReference type="EMBL" id="CAEZYC010000021">
    <property type="protein sequence ID" value="CAB4705244.1"/>
    <property type="molecule type" value="Genomic_DNA"/>
</dbReference>
<evidence type="ECO:0000313" key="1">
    <source>
        <dbReference type="EMBL" id="CAB4343888.1"/>
    </source>
</evidence>
<dbReference type="EMBL" id="CAESAI010000047">
    <property type="protein sequence ID" value="CAB4343888.1"/>
    <property type="molecule type" value="Genomic_DNA"/>
</dbReference>
<evidence type="ECO:0000313" key="5">
    <source>
        <dbReference type="EMBL" id="CAB5026080.1"/>
    </source>
</evidence>
<proteinExistence type="predicted"/>
<dbReference type="EMBL" id="CAESAD010000017">
    <property type="protein sequence ID" value="CAB4345182.1"/>
    <property type="molecule type" value="Genomic_DNA"/>
</dbReference>
<dbReference type="AlphaFoldDB" id="A0A6J6YNI9"/>
<protein>
    <submittedName>
        <fullName evidence="4">Unannotated protein</fullName>
    </submittedName>
</protein>
<dbReference type="EMBL" id="CAFBPK010000023">
    <property type="protein sequence ID" value="CAB5026080.1"/>
    <property type="molecule type" value="Genomic_DNA"/>
</dbReference>
<gene>
    <name evidence="3" type="ORF">UFOPK2648_00547</name>
    <name evidence="4" type="ORF">UFOPK3037_01312</name>
    <name evidence="1" type="ORF">UFOPK3406_01297</name>
    <name evidence="2" type="ORF">UFOPK3925_01513</name>
    <name evidence="5" type="ORF">UFOPK4097_01239</name>
</gene>